<dbReference type="EMBL" id="SJKB01000002">
    <property type="protein sequence ID" value="TCC64095.1"/>
    <property type="molecule type" value="Genomic_DNA"/>
</dbReference>
<dbReference type="Proteomes" id="UP000291144">
    <property type="component" value="Unassembled WGS sequence"/>
</dbReference>
<feature type="transmembrane region" description="Helical" evidence="1">
    <location>
        <begin position="40"/>
        <end position="60"/>
    </location>
</feature>
<evidence type="ECO:0000313" key="2">
    <source>
        <dbReference type="EMBL" id="TCC64095.1"/>
    </source>
</evidence>
<keyword evidence="1" id="KW-0812">Transmembrane</keyword>
<keyword evidence="1" id="KW-1133">Transmembrane helix</keyword>
<organism evidence="2 3">
    <name type="scientific">Kribbella pittospori</name>
    <dbReference type="NCBI Taxonomy" id="722689"/>
    <lineage>
        <taxon>Bacteria</taxon>
        <taxon>Bacillati</taxon>
        <taxon>Actinomycetota</taxon>
        <taxon>Actinomycetes</taxon>
        <taxon>Propionibacteriales</taxon>
        <taxon>Kribbellaceae</taxon>
        <taxon>Kribbella</taxon>
    </lineage>
</organism>
<evidence type="ECO:0000313" key="3">
    <source>
        <dbReference type="Proteomes" id="UP000291144"/>
    </source>
</evidence>
<name>A0A4R0L5U8_9ACTN</name>
<reference evidence="2 3" key="1">
    <citation type="submission" date="2019-02" db="EMBL/GenBank/DDBJ databases">
        <title>Kribbella capetownensis sp. nov. and Kribbella speibonae sp. nov., isolated from soil.</title>
        <authorList>
            <person name="Curtis S.M."/>
            <person name="Norton I."/>
            <person name="Everest G.J."/>
            <person name="Meyers P.R."/>
        </authorList>
    </citation>
    <scope>NUCLEOTIDE SEQUENCE [LARGE SCALE GENOMIC DNA]</scope>
    <source>
        <strain evidence="2 3">NRRL B-24813</strain>
    </source>
</reference>
<protein>
    <submittedName>
        <fullName evidence="2">Uncharacterized protein</fullName>
    </submittedName>
</protein>
<evidence type="ECO:0000256" key="1">
    <source>
        <dbReference type="SAM" id="Phobius"/>
    </source>
</evidence>
<dbReference type="AlphaFoldDB" id="A0A4R0L5U8"/>
<accession>A0A4R0L5U8</accession>
<feature type="transmembrane region" description="Helical" evidence="1">
    <location>
        <begin position="12"/>
        <end position="34"/>
    </location>
</feature>
<dbReference type="OrthoDB" id="3831242at2"/>
<keyword evidence="3" id="KW-1185">Reference proteome</keyword>
<comment type="caution">
    <text evidence="2">The sequence shown here is derived from an EMBL/GenBank/DDBJ whole genome shotgun (WGS) entry which is preliminary data.</text>
</comment>
<gene>
    <name evidence="2" type="ORF">E0H73_06625</name>
</gene>
<dbReference type="RefSeq" id="WP_131352602.1">
    <property type="nucleotide sequence ID" value="NZ_SJKB01000002.1"/>
</dbReference>
<sequence>MAERPSAPRPAGPMVTWSVAIGVVAVAGIALALVKASLSVALIVFGTVVIAAGILAIGLVRSRQRTRTPSEQQIIDADLAKWSDAELYAVWVATDAEVVRESQSDYTETAARARDLLLSEIARRRPAETAVWLRSNNALKGEPPRFLLS</sequence>
<keyword evidence="1" id="KW-0472">Membrane</keyword>
<proteinExistence type="predicted"/>